<comment type="similarity">
    <text evidence="4">Belongs to the NRP synthetase family.</text>
</comment>
<dbReference type="FunFam" id="1.10.1200.10:FF:000005">
    <property type="entry name" value="Nonribosomal peptide synthetase 1"/>
    <property type="match status" value="6"/>
</dbReference>
<dbReference type="GO" id="GO:0043041">
    <property type="term" value="P:amino acid activation for nonribosomal peptide biosynthetic process"/>
    <property type="evidence" value="ECO:0007669"/>
    <property type="project" value="TreeGrafter"/>
</dbReference>
<feature type="coiled-coil region" evidence="5">
    <location>
        <begin position="6780"/>
        <end position="6807"/>
    </location>
</feature>
<dbReference type="Gene3D" id="3.30.559.10">
    <property type="entry name" value="Chloramphenicol acetyltransferase-like domain"/>
    <property type="match status" value="7"/>
</dbReference>
<feature type="compositionally biased region" description="Basic and acidic residues" evidence="6">
    <location>
        <begin position="5826"/>
        <end position="5835"/>
    </location>
</feature>
<dbReference type="InterPro" id="IPR010071">
    <property type="entry name" value="AA_adenyl_dom"/>
</dbReference>
<dbReference type="Pfam" id="PF00668">
    <property type="entry name" value="Condensation"/>
    <property type="match status" value="7"/>
</dbReference>
<evidence type="ECO:0000259" key="7">
    <source>
        <dbReference type="PROSITE" id="PS50075"/>
    </source>
</evidence>
<organism evidence="8 9">
    <name type="scientific">Pyrenophora teres f. teres</name>
    <dbReference type="NCBI Taxonomy" id="97479"/>
    <lineage>
        <taxon>Eukaryota</taxon>
        <taxon>Fungi</taxon>
        <taxon>Dikarya</taxon>
        <taxon>Ascomycota</taxon>
        <taxon>Pezizomycotina</taxon>
        <taxon>Dothideomycetes</taxon>
        <taxon>Pleosporomycetidae</taxon>
        <taxon>Pleosporales</taxon>
        <taxon>Pleosporineae</taxon>
        <taxon>Pleosporaceae</taxon>
        <taxon>Pyrenophora</taxon>
    </lineage>
</organism>
<dbReference type="GO" id="GO:0016874">
    <property type="term" value="F:ligase activity"/>
    <property type="evidence" value="ECO:0007669"/>
    <property type="project" value="UniProtKB-KW"/>
</dbReference>
<feature type="coiled-coil region" evidence="5">
    <location>
        <begin position="2553"/>
        <end position="2580"/>
    </location>
</feature>
<feature type="compositionally biased region" description="Basic residues" evidence="6">
    <location>
        <begin position="5856"/>
        <end position="5867"/>
    </location>
</feature>
<proteinExistence type="inferred from homology"/>
<dbReference type="Gene3D" id="3.40.50.12780">
    <property type="entry name" value="N-terminal domain of ligase-like"/>
    <property type="match status" value="4"/>
</dbReference>
<feature type="domain" description="Carrier" evidence="7">
    <location>
        <begin position="537"/>
        <end position="613"/>
    </location>
</feature>
<evidence type="ECO:0000256" key="6">
    <source>
        <dbReference type="SAM" id="MobiDB-lite"/>
    </source>
</evidence>
<feature type="coiled-coil region" evidence="5">
    <location>
        <begin position="1478"/>
        <end position="1505"/>
    </location>
</feature>
<protein>
    <submittedName>
        <fullName evidence="8">Non-ribosomal peptide synthetase</fullName>
    </submittedName>
</protein>
<dbReference type="PROSITE" id="PS00455">
    <property type="entry name" value="AMP_BINDING"/>
    <property type="match status" value="7"/>
</dbReference>
<dbReference type="InterPro" id="IPR036736">
    <property type="entry name" value="ACP-like_sf"/>
</dbReference>
<dbReference type="GO" id="GO:0044550">
    <property type="term" value="P:secondary metabolite biosynthetic process"/>
    <property type="evidence" value="ECO:0007669"/>
    <property type="project" value="TreeGrafter"/>
</dbReference>
<dbReference type="CDD" id="cd05930">
    <property type="entry name" value="A_NRPS"/>
    <property type="match status" value="2"/>
</dbReference>
<evidence type="ECO:0000256" key="2">
    <source>
        <dbReference type="ARBA" id="ARBA00022553"/>
    </source>
</evidence>
<gene>
    <name evidence="8" type="ORF">PTTW11_05414</name>
</gene>
<dbReference type="GO" id="GO:0005737">
    <property type="term" value="C:cytoplasm"/>
    <property type="evidence" value="ECO:0007669"/>
    <property type="project" value="TreeGrafter"/>
</dbReference>
<dbReference type="InterPro" id="IPR042099">
    <property type="entry name" value="ANL_N_sf"/>
</dbReference>
<dbReference type="Gene3D" id="1.10.1200.10">
    <property type="entry name" value="ACP-like"/>
    <property type="match status" value="6"/>
</dbReference>
<keyword evidence="5" id="KW-0175">Coiled coil</keyword>
<dbReference type="InterPro" id="IPR023213">
    <property type="entry name" value="CAT-like_dom_sf"/>
</dbReference>
<dbReference type="NCBIfam" id="TIGR01733">
    <property type="entry name" value="AA-adenyl-dom"/>
    <property type="match status" value="5"/>
</dbReference>
<dbReference type="InterPro" id="IPR020806">
    <property type="entry name" value="PKS_PP-bd"/>
</dbReference>
<dbReference type="FunFam" id="3.30.559.30:FF:000003">
    <property type="entry name" value="Nonribosomal peptide synthase SidD"/>
    <property type="match status" value="4"/>
</dbReference>
<dbReference type="InterPro" id="IPR045851">
    <property type="entry name" value="AMP-bd_C_sf"/>
</dbReference>
<dbReference type="FunFam" id="3.40.50.980:FF:000001">
    <property type="entry name" value="Non-ribosomal peptide synthetase"/>
    <property type="match status" value="5"/>
</dbReference>
<feature type="coiled-coil region" evidence="5">
    <location>
        <begin position="3600"/>
        <end position="3627"/>
    </location>
</feature>
<feature type="region of interest" description="Disordered" evidence="6">
    <location>
        <begin position="5806"/>
        <end position="5919"/>
    </location>
</feature>
<dbReference type="Gene3D" id="2.30.38.10">
    <property type="entry name" value="Luciferase, Domain 3"/>
    <property type="match status" value="3"/>
</dbReference>
<reference evidence="8" key="1">
    <citation type="submission" date="2021-02" db="EMBL/GenBank/DDBJ databases">
        <authorList>
            <person name="Syme A R."/>
            <person name="Syme A R."/>
            <person name="Moolhuijzen P."/>
        </authorList>
    </citation>
    <scope>NUCLEOTIDE SEQUENCE</scope>
    <source>
        <strain evidence="8">W1-1</strain>
    </source>
</reference>
<evidence type="ECO:0000256" key="1">
    <source>
        <dbReference type="ARBA" id="ARBA00022450"/>
    </source>
</evidence>
<dbReference type="EMBL" id="HG992980">
    <property type="protein sequence ID" value="CAE7034348.1"/>
    <property type="molecule type" value="Genomic_DNA"/>
</dbReference>
<dbReference type="SUPFAM" id="SSF47336">
    <property type="entry name" value="ACP-like"/>
    <property type="match status" value="6"/>
</dbReference>
<dbReference type="GO" id="GO:0031177">
    <property type="term" value="F:phosphopantetheine binding"/>
    <property type="evidence" value="ECO:0007669"/>
    <property type="project" value="InterPro"/>
</dbReference>
<dbReference type="Gene3D" id="3.40.50.980">
    <property type="match status" value="6"/>
</dbReference>
<dbReference type="SUPFAM" id="SSF56801">
    <property type="entry name" value="Acetyl-CoA synthetase-like"/>
    <property type="match status" value="7"/>
</dbReference>
<dbReference type="PANTHER" id="PTHR45527:SF3">
    <property type="entry name" value="SIDEROPHORE SYNTHETASE (EUROFUNG)"/>
    <property type="match status" value="1"/>
</dbReference>
<dbReference type="InterPro" id="IPR006162">
    <property type="entry name" value="Ppantetheine_attach_site"/>
</dbReference>
<feature type="domain" description="Carrier" evidence="7">
    <location>
        <begin position="2687"/>
        <end position="2763"/>
    </location>
</feature>
<dbReference type="FunFam" id="3.30.300.30:FF:000015">
    <property type="entry name" value="Nonribosomal peptide synthase SidD"/>
    <property type="match status" value="5"/>
</dbReference>
<keyword evidence="2" id="KW-0597">Phosphoprotein</keyword>
<dbReference type="Gene3D" id="3.30.559.30">
    <property type="entry name" value="Nonribosomal peptide synthetase, condensation domain"/>
    <property type="match status" value="7"/>
</dbReference>
<dbReference type="PROSITE" id="PS00012">
    <property type="entry name" value="PHOSPHOPANTETHEINE"/>
    <property type="match status" value="6"/>
</dbReference>
<dbReference type="Pfam" id="PF00501">
    <property type="entry name" value="AMP-binding"/>
    <property type="match status" value="7"/>
</dbReference>
<dbReference type="InterPro" id="IPR000873">
    <property type="entry name" value="AMP-dep_synth/lig_dom"/>
</dbReference>
<evidence type="ECO:0000256" key="4">
    <source>
        <dbReference type="ARBA" id="ARBA00029454"/>
    </source>
</evidence>
<feature type="domain" description="Carrier" evidence="7">
    <location>
        <begin position="4821"/>
        <end position="4897"/>
    </location>
</feature>
<feature type="compositionally biased region" description="Basic and acidic residues" evidence="6">
    <location>
        <begin position="5874"/>
        <end position="5883"/>
    </location>
</feature>
<dbReference type="CDD" id="cd19542">
    <property type="entry name" value="CT_NRPS-like"/>
    <property type="match status" value="1"/>
</dbReference>
<dbReference type="InterPro" id="IPR009081">
    <property type="entry name" value="PP-bd_ACP"/>
</dbReference>
<dbReference type="SUPFAM" id="SSF52777">
    <property type="entry name" value="CoA-dependent acyltransferases"/>
    <property type="match status" value="14"/>
</dbReference>
<name>A0A6S6W1T2_9PLEO</name>
<feature type="domain" description="Carrier" evidence="7">
    <location>
        <begin position="3734"/>
        <end position="3810"/>
    </location>
</feature>
<sequence>MKEKTMNPPRKNELEPQEMGQIWAWNHKIPGVTNKCIHDLFAEQVLAQPNAPAICAWDGEMSYSVLDGLSTKLAGYLVKIGVKPGDVVPLCFEKSMWTVVAMLAVLKAGGAFAPLDPDHPVSRHKEILRQTGARMVVVSAQHSARWASSSCHVVTLSEASIGQLTVEDDLPGFSATPGNAAYVLFTSGSTGIPKGVVLEHRAVSTSCLGHGRAFGITDQSRVLQFTSYTFDFCMAEIITTLLYGGCICVPSDRDRHSDLAKAINTMGANWALLTPSVAQLLNPSDVPTLKILVIGGEQVTSKDWNRWPTSVQLINGYGPTECCIVCTGYTTTQAFKTGTIGTAIASVSWVVDPEDYHKLAPLGSVGELLVEGPILARGYLNDAEKTAAAFIEDPAWLVDGCQGYAGRRGRLYKTGDLVRYDDEGNLVCLGRKDSQVKVRGQRVELGEIEHHIQGAFPTNKAAETGSLAQVIFPVEAGKKLAERLPSYMVPDVYFVVTQLPITVSGKTDRKRLREIGASFSAQQLAEIRTSGQGLKRQPSTENEKALQQLWAGVLAIDADSIGLDDSFFRLGGDSIAAMKLVGEARRAGIHLTVADLFRNPKLEAVASLNLSLGNSSPENIVAFALLGETSDVTQIREEVAASCNTNTSLIEDIYPCSPLQEGMMALASKRPGDYIMQSVLALHDDTDEDRFRAAWERVVQSTAVLRTRIVHSSKMGMLQVVLADGIEWEQANELEQYLEKDKSVSMGLGDSLARYALVRDVGTGKRWMVWTLHHALYDGWSLPQIANLVTEVYHGAEVGKQPGFNAFIKYLGEQDHEAAAAYWQGTLADCQAISFPALPPAVQQPVADATTAFQCPALARRPSDITMSTLIRAAWALLASSYTSSDDVVFGATVTGRNAPVAGIEAMAGPTIATVPVRVRVQHSHKVSEFLHSVQQQATEMIPYEQTGLHETAKVSADARHACSFQTLLIVQPGSNGDIAHDALGEWRSHSDLQDFTTYALMVQCVLADDEVQIIASFDRRAIEPWQVDKMLRQFSFVMQQLATADAEAGIASIDTLTPEDRQQLWEWNHDVPPAIERCIHDLFADQAKARPDAPAICAWDGDMTYGELDVLSGRLAGHLVELGVGPEDIVPLCFEKSMWTVVAMLAVLKAGGAFLLLDPSLPHERLRLMCRKVSAKLSLASEASAPLAKDLVGTVVIVNADSALQLAHHASPITSVRPTHTAYVIFTSGSTGEPKGCRIEHRAASSAVTAHGRYLGMQASTRTLQFASYAFAGSLVELLMNLCHGGCICVLSEEERRTDLASAMCRMKVNWAFLTSTVVDLLTPKSVPSLSILCVGGEPIRASQIVRWGSQVHLRQTYGSSEVSGIVSSAALTTCSTMRDVGRASTGVFWIVDPNNHNRLAPVGAVGEVLVEGPVLGREYIDEPDKTASTFIEAPAWRASLGLSAGQQRLYKTGDLARYKDDGSIELIGRKDNQVKLRGQRIEVEEIEHQARLAEADVAEIAVELIQPKDGEDGMLACFIVVEDSASNEDELSGKRTRLDTRTQRTIGKIQDRLERFLPQYMVPAVFIPILTLPVTWSKKIDRKRLREVGSTFSGRELAELQATTQGLKRQPSTENEKALQQLWAGVLAIDADSIGLDDSFFRLGGDSIAAMKLVGEARRAGIHLTVADLFRNPKLEAVASLNLSLGNSSPENIVAFALLGETSDVTQIREEVAASCNTNTSLIEDIYPCSPLQEGMMALASKRPGDYIMQSVLALHDDTDEDRFRAAWERVVQSTAVLRTRIVHSSKMGMLQVVLADGIEWEQANELEQYLEKDKSVSMGLGDSLARYALVRDVGTGKRWMVWTLHHALYDGWSLPQIANLVTEVYHGAEVGKQPGFNAFIKYLGEQDHEAAAAYWQGTLADCQAISFPALPPAVQQPVADATTAFQCPALARRPSDITMSTLIRAAWALLASSYTSSDDVVFGATVTGRNAPVAGIEAMAGPTIATVPVRVRVQHSHKVSEFLHSVQQQATEMIPYEQTGLHETAKVSADARHACSFQTLLIVQPGSNGDIAHDALGEWRSHSDLQDFTTYALMVQCVLADDEVQIIASFDRRAIEPWQVDKMLRQFSFVMQQLATADAEAGIASIDTLTPEDRQQLWEWNHDVPPAIERCIHDLFADQAKARPDAPAICAWDGDMTYGELDVLSGRLAGHLVELGVGPEDIVPLCFEKSMWTVVAMLAVLKAGGAFLLLDPSLPHERLRLMCRKVSAKLSLASEASAPLAKDLVGTVVIVNADSALQLAHHASPITSVRPTHTAYVIFTSGSTGEPKGCRIEHRAASSAVTAHGRYLGMQASTRTLQFASYAFAGSLVELLMNLCHGGCICVLSEEERRTDLASAMCRMKVNWAFLTSTVVDLLTPKSVPSLSILCVGGEPIRASQIVRWGSQVHLRQTYGSSEVSGIVSSAALTTCSTMRDVGRASTGVFWIVDPNNHNRLAPVGAVGEVLVEGPVLGREYIDEPDKTASTFIEAPAWRASLGLSAGQQRLYKTGDLARYKDDGSIELIGRKDNQVKLRGQRIEVEEIEHQARLAEADVAEIAVELIQPKDGEDGMLACFIVVEDSASNEDELSGKRTRLDTRTQRTIGKIQDRLERFLPQYMVPAVFIPILTLPVTWSKKIDRKRLREVGSTFSGRELAELQATTQGLKRQPSTENEKALQQLWAGVLAIDADSIGLDDSFFRLGGDSIAAMKLVGEARRAGIHLTVADLFRNPKLEAVASLNLSLGNSSPENIVAFALLGETSDVTQIREEVAASCNTNTSLIEDIYPCSPLQEGMMALASKRPGDYIMQSVLALHDDTDEDRFRAAWERVVQSTAVLRTRIVHSSKMGMLQVVLADGIEWEQANELEQYLEKDKSVSMGLGDSLARYALVRDVGTGKRWMVWTLHHALYDGWSLPQIANLVTEVYHGAEVGKQPGFNAFIKYLGEQDHEAAAAYWQGTLADCQAISFPALPPAVQQPVADATTAFQCPALARRPSDITMSTLIRAAWALLASSYTSSDDVVFGATVTGRNAPVAGIEAMAGPTIATVPVRVRVQHSHKVSEFLHSVQQQATEMIPYEQTGLHETAKVSADARHACSFQTLLIVQPGSNGDIAHDALGEWRSHSDLQDFTTYALMVQCVLADDEVQIIASFDRRAIEPWQVDKMLRQFSFVMQQLATADAEAGIASIDTLTPEDRQQLWEWNHDVPPAIERCIHDLFADQAKARPDAPAICAWDGDMTYGELDVLSGRLAGHLVELGVGPEDIVPLCFEKSMWTVVAMLAVLKAGGAFLLLDPSLPHERLRLMCRKVSAKLSLASEASAPLAKDLVGTVVIVNADSALQLAHHASPITSVRPTHTAYVIFTSGSTGEPKGCRIEHRAASSAVTAHGRYLGMQASTRTLQFASYAFAGSLVELLMNLCHGGCICVLSEEERRTDLASAMCRMKVNWAFLTSTVVDLLTPKSVPSLSILCVGGEPIRASQIVRWGRRDVGRASTGVFWIVDPNNHNRLAPVGAVGEVLVEGPVLGREYIDEPDKTASTFIEAPAWRASLGLSAGQQRLYKTGDLARYKDDGSIELIGRKDNQVKLRGQRIEVEEIEHQARLAEADVAEIAVELIQPKDGEDGMLACFIVVEDSASNEDELSGKRTRLDTRTQRTIGKIQDRLERFLPQYMVPAVFIPILTLPVTWSKKIDRKRLREVGSTFSGRELAELQATTQGLKRQPSTENEKALQQLWAGVLAIDADSIGLDDSFFRLGGDSIAAMKLVGEARRAGIHLTVADLFRNPKLDQLTAAAIASAHASPASIPQVEHAGPVAQSFAQGRLWFLEELHPGLTWYLMPLAVRIRGPLDLVALHSALLAVERRHETLRTTFATVDGASVQVVQPFQAKDLNIIDIVPGDEQGLTEAVHQDHSTPFDLRTEPGWRVTVYRMSNDDHVLSTVMHHIISDGWSVDVLMRELAAFYSASMRGQDPLSQVQPLSVQYRDFSVWQREQAQADEHQKQLSYWVEQLQSSRPAELLCDKPRPAALSGEAGVQSIEIAGPLYAKLQSFCQLHGVTQFVVLLAAFRATHFRLTGQEDATIGTPNANRDRWEVKDMVGFFVNMQCLRIKIGDESFEELVQQVHEVAVASHANADVPFENIVSKLKNDRDLSRHPLVQLVFAVHAQRDLGQLKLEGVETENLGDTVTSRFDLEFHFSQQADGLWGSVMFSTDLYAPETIDNMLSVFRRVLETCLEQPQAAVASMPLLRDADYAKLDAMGLVRVEKTAYPRDSSVVDLFREQAAACPSRVAVKDSVAEMTYAQLDAASDVLARWLARRSLAPETLVGVFASRSCEAIVAFLGILKANLAYLPFDVKVPSQRMNTILSSLPGERVVLVGAGAQPPTMEPSNIEFVSITEALDEQSAEEPGLQMPTTLHGPCAASLAYVIFTSGSTGQPKGVMVEHRGIVRLVRDNNLVHHLPPMPIMAHMTNLTFDVSTWEIYACLLHGGTLVCVDSATVLDAEAVLQLYRQHHVKTAFVTPSLFRSYTMQAPTLFTGLDMLCVGGEAVHLADLRAAEQYLTGKFVNGYGPTENTTFSTTFLVSKNEQYTNGVPIGRALSNSGAYVMDSGLRLVPLGVVGELVVTGDGLARGYTDPARNVDRFVSVEIGGKTVRAYRTGDYVRHRPTDGQLEFFGRMDGQVKIRGNRVELGEIEHALRSDKSVREAVTVLQQPDGSEARLAGFVTLHECTAMAEEKADHTDGAPHADARKQRFLQNTQRRLVEMLEAQLPTYMVPQTLAILDAMPVNQNGKVDRKALEQQIDTQKGQSGLKRQPETETQRTMQQLWAGVLAIDADSIGLDDSFFRLGGDSIAAMKLVGEARRAGIHLTVADLFRNPKLDQLTAAAIASAHASPASIPQVEHAGPVAQSFAQGRLGPLDLVALHSALLAVERRHETLRTTFATVDGASVQVVQPFQAKDLNIIDIVPGDEQGLTEAVHQDHSTPFDLRTEPGWRVTVYRMSNDDHVLSTVMHHIISDGWSADVLMRELAAFYSASMRGQDPLSQVQPLSVQYRDFSVWQREQAQADEHQKQLSYWVEQLQSSRPAELLCDKPRPAALSGEAGVQSIEIAGPLYAKLQSFCQLHGVTQFVVLLAAFRATHFRLTGQEDATIGTPNANRDRWEVKDMVGFFVNMQCLRIKIGDESFEELVQQVHEVAVASHANADVPFENIVSKLKNDRDLSRHPLVQLVFAVHAQRDLGQLKLEGVETENLGDTVTSRFDLEFHFSQQADGLWGSVMFSTDLYAPETIDNMLSVFRRVLETCLEQPQAAVASMPLLRDADYAKLDAMGLVRVEKTAYPRDSSVVDLFREQAAACPSRVAVKDSVAEMTYAQLDAASDVLARWLARRSLAPETLVGVFASRSCEAIVAFLGILKANLAYLPFDVKTPATRMEDILSSRPGHRLILVGAGAQLPSTKLSNIEFVSITEALDEQSAEKPGLQMPTTPHGPSATSLAYVMFTSGSTGQPKGVMVEHRGIVRLVRDNNLVQHLPSSPVMAHMANLAFDASTWEIYGTLLCGGTLVCIDAAMVLDAEAVLQTFRKHCIRTAYMAPSLFRSYILQAPALFTGLDMLCVGGEAVHLADLRAAEQYLTGKFVNGYGPTENTTFSTTFLVSKNEQYTNGVPIGRALSNSGAYVMDSGLRLVPLGVVGELVVTGDGLARGYTDPARNVDRFVSVELLEFFGRMDGQVKIRGNRVELGEIEHALRSDKSVREAVTVLQQPDGSEARLAGCTEAAVLAKHPATAGGDAGSPAAHLYGSADARYPGCHASQPERQGRPQGAGATDRHTERPVRAEAAAGDGDAAHDATAVGGRAGHRRRQRRPRRQLLPPGRRLDCRDEAGGRGTQSWHPPDRRRPLPQSQAGGRGQPEPQPWQQLTREYRRLCSVGRDFRRDADTRRGGCELQHQHKSHRGHIPMLTAPRRDDGADIQETGRLHHAKRAGAARRYRRRPIPGCLGACCPVHSSLAHTDRAQQQDGMLQVVLADGIEWEQANELEQYLEKDKSVSMGLGDSLARYALVRDVGTGKRWMVWTLHHALYDGWSLPQIANLVTEVYHGAEVGKQPGFNAFIKYLGEQDHEAAAAYWQGTLADCQAISFPALPPAVQQPVADATTAFQCPALARRPSDITMSTLIRAAWALLASSYTSSDDVVFGATVTGRNAPVAGIEAMAGPTIATVPVRVRVQHSHKVSEFLHSVQQQATEMIPYEQTGLHETAKVSADARHACSFQTLLIVQSGSNGDIAHDALGEWRSHSDLQDFTTYALMVQCVLADDEVQIIASFDRRAIEPWQVDKMLRQFSFVMQQLATADAEAGIASIDTLTPEDRQQLWEWNHDVPPAIERCIHDLFADQAKARPDAPAICAWDGDMTYGELDVLSGRLAGHLVELGVGPEDIVPLCFEKSMWTVVAMLAVLKAGGAFLLLDPSLPHERLRLMCRKVSAKLSLASEASAPLAKDLVGTVVIVNADSALQLAHHASPITSVRPTHTAYVIFTSGSTGEPKGCRIEHRAASSAVTAHGRYLGMQASTRTLQFASYAFAGSLVELLMNLCHGGCICVLSEEERRTDLASAMCRMKVNWAFLTSTVVDLLTPKSVPSLSILCVGGEPIRASQIVRWGSQVHLRQTYGSSEVSGIVSSAALTTCSTMRDVGRASTGVFWIVDPNNHNRLAPVGAVGEVLVEGPVLGREYIDEPDKTASTFIEAPAWRASLGLSAGQQRLYKTGDLARYKDDGSIELIGRKDNQVKLRGQRIEVEEIEHQARLAEADVAEIAVELIQPKDGEDGMLACFIVVEDSASNEDELSGKRTRLDTRTQRTIGKIQDRLERFLPQYMVPAVFIPILTLPVTWSKKIDRKRLREVGSTFSGRELAELQATTQGLKRQPSTENEKALQQLWAGVLAIDADSIGLDDSFFRLGGDSIAAMKLVGEARRAGIHLTVADLFRNLKLEYLSRIGRKLLHRIVEPVLHFSLLPPAIKEDILSNQKSLGKINDLASIVDILPVTHCQKFFLSRGQLDPRIAFNYFYVDMGPQLDLYLLRNSCRKVLDHLSILRSRFVPLDDQWFQIILHDLDLPFSVHDVNESLDEASHAICMQDIERTDPLEVPTSFKVVRYKSTHNRLIIRLSHAQYDGVSFPIILRTLISIYQQEPLHPVAEFSTFVAHARKIQTLSGRYWRELLQGSRPIRVTEKLRLQVQEDISPRLVSVEKYMDAPRLPEGITMASLISSAWALVLAHITGEQDIVFGHLVAGRNSDIPEVAEIVGPCLNVIPVRTLVYPIKTSKDLIQSVQDQHVSLGESDSMGWDEIVKDCTDWPAGTMYDSLVQHQNIIARPEISFAGVTAKLNWFQNPFGEAPFLFLFSEPEDSQLKIMISGNTHFLTVERASLLVDMLAQTAQALSYSPQASLASHRLSLPGCAFNDG</sequence>
<accession>A0A6S6W1T2</accession>
<dbReference type="CDD" id="cd19531">
    <property type="entry name" value="LCL_NRPS-like"/>
    <property type="match status" value="2"/>
</dbReference>
<dbReference type="Proteomes" id="UP000472372">
    <property type="component" value="Chromosome 4"/>
</dbReference>
<dbReference type="CDD" id="cd05918">
    <property type="entry name" value="A_NRPS_SidN3_like"/>
    <property type="match status" value="5"/>
</dbReference>
<dbReference type="InterPro" id="IPR001242">
    <property type="entry name" value="Condensation_dom"/>
</dbReference>
<dbReference type="Pfam" id="PF00550">
    <property type="entry name" value="PP-binding"/>
    <property type="match status" value="6"/>
</dbReference>
<dbReference type="InterPro" id="IPR020845">
    <property type="entry name" value="AMP-binding_CS"/>
</dbReference>
<feature type="domain" description="Carrier" evidence="7">
    <location>
        <begin position="1612"/>
        <end position="1688"/>
    </location>
</feature>
<dbReference type="PROSITE" id="PS50075">
    <property type="entry name" value="CARRIER"/>
    <property type="match status" value="6"/>
</dbReference>
<evidence type="ECO:0000313" key="8">
    <source>
        <dbReference type="EMBL" id="CAE7034348.1"/>
    </source>
</evidence>
<evidence type="ECO:0000256" key="3">
    <source>
        <dbReference type="ARBA" id="ARBA00022598"/>
    </source>
</evidence>
<dbReference type="SMART" id="SM00823">
    <property type="entry name" value="PKS_PP"/>
    <property type="match status" value="6"/>
</dbReference>
<dbReference type="Gene3D" id="3.30.300.30">
    <property type="match status" value="7"/>
</dbReference>
<evidence type="ECO:0000313" key="9">
    <source>
        <dbReference type="Proteomes" id="UP000472372"/>
    </source>
</evidence>
<dbReference type="FunFam" id="3.40.50.12780:FF:000014">
    <property type="entry name" value="Nonribosomal peptide synthetase 1"/>
    <property type="match status" value="4"/>
</dbReference>
<evidence type="ECO:0000256" key="5">
    <source>
        <dbReference type="SAM" id="Coils"/>
    </source>
</evidence>
<feature type="domain" description="Carrier" evidence="7">
    <location>
        <begin position="6914"/>
        <end position="6990"/>
    </location>
</feature>
<dbReference type="NCBIfam" id="NF003417">
    <property type="entry name" value="PRK04813.1"/>
    <property type="match status" value="8"/>
</dbReference>
<keyword evidence="1" id="KW-0596">Phosphopantetheine</keyword>
<dbReference type="CDD" id="cd19545">
    <property type="entry name" value="FUM14_C_NRPS-like"/>
    <property type="match status" value="4"/>
</dbReference>
<dbReference type="PANTHER" id="PTHR45527">
    <property type="entry name" value="NONRIBOSOMAL PEPTIDE SYNTHETASE"/>
    <property type="match status" value="1"/>
</dbReference>
<feature type="compositionally biased region" description="Low complexity" evidence="6">
    <location>
        <begin position="5836"/>
        <end position="5853"/>
    </location>
</feature>
<keyword evidence="3" id="KW-0436">Ligase</keyword>